<dbReference type="OrthoDB" id="978068at2"/>
<dbReference type="InterPro" id="IPR011335">
    <property type="entry name" value="Restrct_endonuc-II-like"/>
</dbReference>
<gene>
    <name evidence="1" type="ORF">SAMN06296052_12851</name>
</gene>
<dbReference type="EMBL" id="FZOQ01000028">
    <property type="protein sequence ID" value="SNT17133.1"/>
    <property type="molecule type" value="Genomic_DNA"/>
</dbReference>
<evidence type="ECO:0000313" key="2">
    <source>
        <dbReference type="Proteomes" id="UP000198432"/>
    </source>
</evidence>
<accession>A0A239KHP8</accession>
<dbReference type="SUPFAM" id="SSF52980">
    <property type="entry name" value="Restriction endonuclease-like"/>
    <property type="match status" value="1"/>
</dbReference>
<reference evidence="2" key="1">
    <citation type="submission" date="2017-06" db="EMBL/GenBank/DDBJ databases">
        <authorList>
            <person name="Varghese N."/>
            <person name="Submissions S."/>
        </authorList>
    </citation>
    <scope>NUCLEOTIDE SEQUENCE [LARGE SCALE GENOMIC DNA]</scope>
    <source>
        <strain evidence="2">NKM1</strain>
    </source>
</reference>
<keyword evidence="2" id="KW-1185">Reference proteome</keyword>
<sequence>MAECIQCGGYTKFNGGHCYTCYKSKEGNTVSVMERKEATPPGKPKQDIKENTWVYNLIKGKIAETLVEQLFLTLGFQVFKYGMENTIPGIMDLLKGVRDEVAMEIRRMPDLVVYKDGKAHFIEVKFRASGTFQLKDIDKNKDYPYQNALILLVSRKHIKCISFQELTEGKEITPTCRNYLGSRKEFETDKDKIIEYCQYAVKFFENV</sequence>
<dbReference type="Proteomes" id="UP000198432">
    <property type="component" value="Unassembled WGS sequence"/>
</dbReference>
<name>A0A239KHP8_9BACT</name>
<proteinExistence type="predicted"/>
<protein>
    <submittedName>
        <fullName evidence="1">Uncharacterized protein</fullName>
    </submittedName>
</protein>
<organism evidence="1 2">
    <name type="scientific">Pontibacter ummariensis</name>
    <dbReference type="NCBI Taxonomy" id="1610492"/>
    <lineage>
        <taxon>Bacteria</taxon>
        <taxon>Pseudomonadati</taxon>
        <taxon>Bacteroidota</taxon>
        <taxon>Cytophagia</taxon>
        <taxon>Cytophagales</taxon>
        <taxon>Hymenobacteraceae</taxon>
        <taxon>Pontibacter</taxon>
    </lineage>
</organism>
<evidence type="ECO:0000313" key="1">
    <source>
        <dbReference type="EMBL" id="SNT17133.1"/>
    </source>
</evidence>
<dbReference type="AlphaFoldDB" id="A0A239KHP8"/>